<dbReference type="Gene3D" id="3.90.220.20">
    <property type="entry name" value="DNA methylase specificity domains"/>
    <property type="match status" value="2"/>
</dbReference>
<evidence type="ECO:0000256" key="1">
    <source>
        <dbReference type="ARBA" id="ARBA00010923"/>
    </source>
</evidence>
<evidence type="ECO:0000256" key="3">
    <source>
        <dbReference type="ARBA" id="ARBA00023125"/>
    </source>
</evidence>
<dbReference type="RefSeq" id="WP_130308116.1">
    <property type="nucleotide sequence ID" value="NZ_SHKN01000002.1"/>
</dbReference>
<dbReference type="InterPro" id="IPR044946">
    <property type="entry name" value="Restrct_endonuc_typeI_TRD_sf"/>
</dbReference>
<evidence type="ECO:0000259" key="4">
    <source>
        <dbReference type="Pfam" id="PF01420"/>
    </source>
</evidence>
<dbReference type="PANTHER" id="PTHR30408">
    <property type="entry name" value="TYPE-1 RESTRICTION ENZYME ECOKI SPECIFICITY PROTEIN"/>
    <property type="match status" value="1"/>
</dbReference>
<dbReference type="GO" id="GO:0009307">
    <property type="term" value="P:DNA restriction-modification system"/>
    <property type="evidence" value="ECO:0007669"/>
    <property type="project" value="UniProtKB-KW"/>
</dbReference>
<organism evidence="5 6">
    <name type="scientific">Ancylomarina subtilis</name>
    <dbReference type="NCBI Taxonomy" id="1639035"/>
    <lineage>
        <taxon>Bacteria</taxon>
        <taxon>Pseudomonadati</taxon>
        <taxon>Bacteroidota</taxon>
        <taxon>Bacteroidia</taxon>
        <taxon>Marinilabiliales</taxon>
        <taxon>Marinifilaceae</taxon>
        <taxon>Ancylomarina</taxon>
    </lineage>
</organism>
<accession>A0A4Q7V9W2</accession>
<evidence type="ECO:0000256" key="2">
    <source>
        <dbReference type="ARBA" id="ARBA00022747"/>
    </source>
</evidence>
<dbReference type="PANTHER" id="PTHR30408:SF13">
    <property type="entry name" value="TYPE I RESTRICTION ENZYME HINDI SPECIFICITY SUBUNIT"/>
    <property type="match status" value="1"/>
</dbReference>
<dbReference type="GO" id="GO:0003677">
    <property type="term" value="F:DNA binding"/>
    <property type="evidence" value="ECO:0007669"/>
    <property type="project" value="UniProtKB-KW"/>
</dbReference>
<dbReference type="InterPro" id="IPR000055">
    <property type="entry name" value="Restrct_endonuc_typeI_TRD"/>
</dbReference>
<keyword evidence="6" id="KW-1185">Reference proteome</keyword>
<comment type="caution">
    <text evidence="5">The sequence shown here is derived from an EMBL/GenBank/DDBJ whole genome shotgun (WGS) entry which is preliminary data.</text>
</comment>
<reference evidence="5 6" key="1">
    <citation type="submission" date="2019-02" db="EMBL/GenBank/DDBJ databases">
        <title>Genomic Encyclopedia of Type Strains, Phase IV (KMG-IV): sequencing the most valuable type-strain genomes for metagenomic binning, comparative biology and taxonomic classification.</title>
        <authorList>
            <person name="Goeker M."/>
        </authorList>
    </citation>
    <scope>NUCLEOTIDE SEQUENCE [LARGE SCALE GENOMIC DNA]</scope>
    <source>
        <strain evidence="5 6">DSM 28825</strain>
    </source>
</reference>
<keyword evidence="2" id="KW-0680">Restriction system</keyword>
<evidence type="ECO:0000313" key="6">
    <source>
        <dbReference type="Proteomes" id="UP000293562"/>
    </source>
</evidence>
<dbReference type="Pfam" id="PF01420">
    <property type="entry name" value="Methylase_S"/>
    <property type="match status" value="2"/>
</dbReference>
<dbReference type="OrthoDB" id="9816225at2"/>
<gene>
    <name evidence="5" type="ORF">EV201_2749</name>
</gene>
<feature type="domain" description="Type I restriction modification DNA specificity" evidence="4">
    <location>
        <begin position="3"/>
        <end position="189"/>
    </location>
</feature>
<dbReference type="CDD" id="cd17278">
    <property type="entry name" value="RMtype1_S_LdeBORF1052P-TRD2-CR2"/>
    <property type="match status" value="1"/>
</dbReference>
<name>A0A4Q7V9W2_9BACT</name>
<dbReference type="SUPFAM" id="SSF116734">
    <property type="entry name" value="DNA methylase specificity domain"/>
    <property type="match status" value="2"/>
</dbReference>
<dbReference type="Proteomes" id="UP000293562">
    <property type="component" value="Unassembled WGS sequence"/>
</dbReference>
<sequence>MSSKWTYFRLIEICTKIGSGATPTGGKSTYTDFGEYALIRSQNVLDFVFSYNGLAYINKKQATKLNNVAIEKNDVLINITGDSVARVCMVPENVLPARVNQHVSILRVNPSLFSAKLLKYLLLSNDNKDKLLSLASSGATRNALTKSMLENFVVYAPKDPVDQEKLAQNLQSLDDKIANNNRINQTLEEMAQALFKSWFVDFEPVKAKMQAIAQGNDPQIAAMEVISGKTAEETQNFADVKYDELRTTADLFPDSLVESELGLIPEGWSVGSIGDVYPSFGGYAFKSKDFKEEGYPVIKIKNIGEDGRVNLIDTQKISPELVIDKERFRLQDGDILMAMTGATIGKVGIVVNGENPSFLNQRVAKFGSVSKIKSGNWFAYQFFKLEENRSLIISSSQGSAQPNISTTGIDSLKTTIDNFELINRFNTKVDILFRIWINNEKECRKLSELRDSLLPKLLSGNIFTFNSIDNA</sequence>
<keyword evidence="3" id="KW-0238">DNA-binding</keyword>
<dbReference type="InterPro" id="IPR052021">
    <property type="entry name" value="Type-I_RS_S_subunit"/>
</dbReference>
<evidence type="ECO:0000313" key="5">
    <source>
        <dbReference type="EMBL" id="RZT93576.1"/>
    </source>
</evidence>
<dbReference type="AlphaFoldDB" id="A0A4Q7V9W2"/>
<dbReference type="EMBL" id="SHKN01000002">
    <property type="protein sequence ID" value="RZT93576.1"/>
    <property type="molecule type" value="Genomic_DNA"/>
</dbReference>
<comment type="similarity">
    <text evidence="1">Belongs to the type-I restriction system S methylase family.</text>
</comment>
<proteinExistence type="inferred from homology"/>
<feature type="domain" description="Type I restriction modification DNA specificity" evidence="4">
    <location>
        <begin position="265"/>
        <end position="413"/>
    </location>
</feature>
<protein>
    <submittedName>
        <fullName evidence="5">Type I restriction enzyme S subunit</fullName>
    </submittedName>
</protein>